<dbReference type="EMBL" id="JACCBF010000001">
    <property type="protein sequence ID" value="NYD29830.1"/>
    <property type="molecule type" value="Genomic_DNA"/>
</dbReference>
<evidence type="ECO:0000313" key="2">
    <source>
        <dbReference type="Proteomes" id="UP000582231"/>
    </source>
</evidence>
<dbReference type="GO" id="GO:0031412">
    <property type="term" value="P:gas vesicle organization"/>
    <property type="evidence" value="ECO:0007669"/>
    <property type="project" value="InterPro"/>
</dbReference>
<organism evidence="1 2">
    <name type="scientific">Nocardioides kongjuensis</name>
    <dbReference type="NCBI Taxonomy" id="349522"/>
    <lineage>
        <taxon>Bacteria</taxon>
        <taxon>Bacillati</taxon>
        <taxon>Actinomycetota</taxon>
        <taxon>Actinomycetes</taxon>
        <taxon>Propionibacteriales</taxon>
        <taxon>Nocardioidaceae</taxon>
        <taxon>Nocardioides</taxon>
    </lineage>
</organism>
<dbReference type="AlphaFoldDB" id="A0A852RLT4"/>
<reference evidence="1 2" key="1">
    <citation type="submission" date="2020-07" db="EMBL/GenBank/DDBJ databases">
        <title>Sequencing the genomes of 1000 actinobacteria strains.</title>
        <authorList>
            <person name="Klenk H.-P."/>
        </authorList>
    </citation>
    <scope>NUCLEOTIDE SEQUENCE [LARGE SCALE GENOMIC DNA]</scope>
    <source>
        <strain evidence="1 2">DSM 19082</strain>
    </source>
</reference>
<accession>A0A852RLT4</accession>
<gene>
    <name evidence="1" type="ORF">BJ958_001376</name>
</gene>
<dbReference type="Pfam" id="PF05800">
    <property type="entry name" value="GvpO"/>
    <property type="match status" value="1"/>
</dbReference>
<proteinExistence type="predicted"/>
<comment type="caution">
    <text evidence="1">The sequence shown here is derived from an EMBL/GenBank/DDBJ whole genome shotgun (WGS) entry which is preliminary data.</text>
</comment>
<name>A0A852RLT4_9ACTN</name>
<sequence length="76" mass="8613">MQQLVELTGREVEGVVGLKQDKAGWTVQVEVLEMRRIPNTTDVLALYEVDVDRSAEVVSYRRLDRYMRGSAGEGRS</sequence>
<dbReference type="Proteomes" id="UP000582231">
    <property type="component" value="Unassembled WGS sequence"/>
</dbReference>
<keyword evidence="2" id="KW-1185">Reference proteome</keyword>
<evidence type="ECO:0000313" key="1">
    <source>
        <dbReference type="EMBL" id="NYD29830.1"/>
    </source>
</evidence>
<evidence type="ECO:0008006" key="3">
    <source>
        <dbReference type="Google" id="ProtNLM"/>
    </source>
</evidence>
<dbReference type="InterPro" id="IPR008634">
    <property type="entry name" value="Gas-vesicle_GvpO"/>
</dbReference>
<protein>
    <recommendedName>
        <fullName evidence="3">Gas vesicle protein</fullName>
    </recommendedName>
</protein>